<reference evidence="1 2" key="1">
    <citation type="journal article" date="2019" name="Sci. Rep.">
        <title>Orb-weaving spider Araneus ventricosus genome elucidates the spidroin gene catalogue.</title>
        <authorList>
            <person name="Kono N."/>
            <person name="Nakamura H."/>
            <person name="Ohtoshi R."/>
            <person name="Moran D.A.P."/>
            <person name="Shinohara A."/>
            <person name="Yoshida Y."/>
            <person name="Fujiwara M."/>
            <person name="Mori M."/>
            <person name="Tomita M."/>
            <person name="Arakawa K."/>
        </authorList>
    </citation>
    <scope>NUCLEOTIDE SEQUENCE [LARGE SCALE GENOMIC DNA]</scope>
</reference>
<dbReference type="AlphaFoldDB" id="A0A4Y2D184"/>
<proteinExistence type="predicted"/>
<name>A0A4Y2D184_ARAVE</name>
<keyword evidence="2" id="KW-1185">Reference proteome</keyword>
<organism evidence="1 2">
    <name type="scientific">Araneus ventricosus</name>
    <name type="common">Orbweaver spider</name>
    <name type="synonym">Epeira ventricosa</name>
    <dbReference type="NCBI Taxonomy" id="182803"/>
    <lineage>
        <taxon>Eukaryota</taxon>
        <taxon>Metazoa</taxon>
        <taxon>Ecdysozoa</taxon>
        <taxon>Arthropoda</taxon>
        <taxon>Chelicerata</taxon>
        <taxon>Arachnida</taxon>
        <taxon>Araneae</taxon>
        <taxon>Araneomorphae</taxon>
        <taxon>Entelegynae</taxon>
        <taxon>Araneoidea</taxon>
        <taxon>Araneidae</taxon>
        <taxon>Araneus</taxon>
    </lineage>
</organism>
<evidence type="ECO:0000313" key="2">
    <source>
        <dbReference type="Proteomes" id="UP000499080"/>
    </source>
</evidence>
<evidence type="ECO:0000313" key="1">
    <source>
        <dbReference type="EMBL" id="GBM10522.1"/>
    </source>
</evidence>
<dbReference type="Proteomes" id="UP000499080">
    <property type="component" value="Unassembled WGS sequence"/>
</dbReference>
<protein>
    <submittedName>
        <fullName evidence="1">Uncharacterized protein</fullName>
    </submittedName>
</protein>
<dbReference type="EMBL" id="BGPR01000287">
    <property type="protein sequence ID" value="GBM10522.1"/>
    <property type="molecule type" value="Genomic_DNA"/>
</dbReference>
<accession>A0A4Y2D184</accession>
<sequence length="107" mass="12063">MIRSRFRDGDLIPQKIRSVGGIGVCQICRRGSNVLMLVCRGSLESEKQLWCLLRSQWPGGKVPASGRRFLGSKPYSTEDPPCVSAWRALHLTSWVKCSPTGVEWKFR</sequence>
<gene>
    <name evidence="1" type="ORF">AVEN_109319_1</name>
</gene>
<comment type="caution">
    <text evidence="1">The sequence shown here is derived from an EMBL/GenBank/DDBJ whole genome shotgun (WGS) entry which is preliminary data.</text>
</comment>